<organism evidence="1 2">
    <name type="scientific">Hapsidospora chrysogenum (strain ATCC 11550 / CBS 779.69 / DSM 880 / IAM 14645 / JCM 23072 / IMI 49137)</name>
    <name type="common">Acremonium chrysogenum</name>
    <dbReference type="NCBI Taxonomy" id="857340"/>
    <lineage>
        <taxon>Eukaryota</taxon>
        <taxon>Fungi</taxon>
        <taxon>Dikarya</taxon>
        <taxon>Ascomycota</taxon>
        <taxon>Pezizomycotina</taxon>
        <taxon>Sordariomycetes</taxon>
        <taxon>Hypocreomycetidae</taxon>
        <taxon>Hypocreales</taxon>
        <taxon>Bionectriaceae</taxon>
        <taxon>Hapsidospora</taxon>
    </lineage>
</organism>
<evidence type="ECO:0000313" key="1">
    <source>
        <dbReference type="EMBL" id="KFH42626.1"/>
    </source>
</evidence>
<dbReference type="HOGENOM" id="CLU_2468519_0_0_1"/>
<proteinExistence type="predicted"/>
<dbReference type="Proteomes" id="UP000029964">
    <property type="component" value="Unassembled WGS sequence"/>
</dbReference>
<keyword evidence="2" id="KW-1185">Reference proteome</keyword>
<protein>
    <submittedName>
        <fullName evidence="1">Uncharacterized protein</fullName>
    </submittedName>
</protein>
<sequence length="88" mass="10004">MKIGKFCHYGSSEYAAPILTDLLRRLVDDMAARRSGKWEPDRIQLGPNITVRLDELDHETQVELGVAPGGLERDWRQLDVGTGRLRDE</sequence>
<gene>
    <name evidence="1" type="ORF">ACRE_066500</name>
</gene>
<accession>A0A086SZU4</accession>
<comment type="caution">
    <text evidence="1">The sequence shown here is derived from an EMBL/GenBank/DDBJ whole genome shotgun (WGS) entry which is preliminary data.</text>
</comment>
<name>A0A086SZU4_HAPC1</name>
<reference evidence="2" key="1">
    <citation type="journal article" date="2014" name="Genome Announc.">
        <title>Genome sequence and annotation of Acremonium chrysogenum, producer of the beta-lactam antibiotic cephalosporin C.</title>
        <authorList>
            <person name="Terfehr D."/>
            <person name="Dahlmann T.A."/>
            <person name="Specht T."/>
            <person name="Zadra I."/>
            <person name="Kuernsteiner H."/>
            <person name="Kueck U."/>
        </authorList>
    </citation>
    <scope>NUCLEOTIDE SEQUENCE [LARGE SCALE GENOMIC DNA]</scope>
    <source>
        <strain evidence="2">ATCC 11550 / CBS 779.69 / DSM 880 / IAM 14645 / JCM 23072 / IMI 49137</strain>
    </source>
</reference>
<evidence type="ECO:0000313" key="2">
    <source>
        <dbReference type="Proteomes" id="UP000029964"/>
    </source>
</evidence>
<dbReference type="AlphaFoldDB" id="A0A086SZU4"/>
<dbReference type="EMBL" id="JPKY01000089">
    <property type="protein sequence ID" value="KFH42626.1"/>
    <property type="molecule type" value="Genomic_DNA"/>
</dbReference>